<dbReference type="RefSeq" id="WP_115963998.1">
    <property type="nucleotide sequence ID" value="NZ_CBCRVL010000004.1"/>
</dbReference>
<dbReference type="OrthoDB" id="1149023at2"/>
<sequence>MTRFTEPYYIVDFNSSVCNFDIFINDLPAFTHHVGGGISSHTPINHFILESGIQNIKLNILPLKGETSLRSDGFFKIKIFSYDSSTGQYDNINEVFRYEQDFSQSDVPVKNVINEFKAEINYKIPGWQISESLDPESVNKNEIVSYFKLIYEMFKEKNIDGIYHEMKDKFGEIDTSLYLGDVDNKVELSTLFEELDGGKYILEEFPASTELMFFADNKVYTIVRTGGNPIIRYYNKQTNEEFLFPVLIHKKNESYRIIR</sequence>
<proteinExistence type="predicted"/>
<evidence type="ECO:0000313" key="1">
    <source>
        <dbReference type="EMBL" id="REC64747.1"/>
    </source>
</evidence>
<dbReference type="AlphaFoldDB" id="A0A3D9CG85"/>
<organism evidence="1 2">
    <name type="scientific">Chryseobacterium flavum</name>
    <dbReference type="NCBI Taxonomy" id="415851"/>
    <lineage>
        <taxon>Bacteria</taxon>
        <taxon>Pseudomonadati</taxon>
        <taxon>Bacteroidota</taxon>
        <taxon>Flavobacteriia</taxon>
        <taxon>Flavobacteriales</taxon>
        <taxon>Weeksellaceae</taxon>
        <taxon>Chryseobacterium group</taxon>
        <taxon>Chryseobacterium</taxon>
    </lineage>
</organism>
<evidence type="ECO:0000313" key="2">
    <source>
        <dbReference type="Proteomes" id="UP000256769"/>
    </source>
</evidence>
<dbReference type="Proteomes" id="UP000256769">
    <property type="component" value="Unassembled WGS sequence"/>
</dbReference>
<keyword evidence="2" id="KW-1185">Reference proteome</keyword>
<gene>
    <name evidence="1" type="ORF">DRF59_19290</name>
</gene>
<name>A0A3D9CG85_9FLAO</name>
<dbReference type="EMBL" id="QNUE01000025">
    <property type="protein sequence ID" value="REC64747.1"/>
    <property type="molecule type" value="Genomic_DNA"/>
</dbReference>
<reference evidence="1 2" key="1">
    <citation type="journal article" date="2007" name="Int. J. Syst. Evol. Microbiol.">
        <title>Chryseobacterium flavum sp. nov., isolated from polluted soil.</title>
        <authorList>
            <person name="Zhou Y."/>
            <person name="Dong J."/>
            <person name="Wang X."/>
            <person name="Huang X."/>
            <person name="Zhang K.Y."/>
            <person name="Zhang Y.Q."/>
            <person name="Guo Y.F."/>
            <person name="Lai R."/>
            <person name="Li W.J."/>
        </authorList>
    </citation>
    <scope>NUCLEOTIDE SEQUENCE [LARGE SCALE GENOMIC DNA]</scope>
    <source>
        <strain evidence="1 2">KCTC 12877</strain>
    </source>
</reference>
<accession>A0A3D9CG85</accession>
<protein>
    <submittedName>
        <fullName evidence="1">Uncharacterized protein</fullName>
    </submittedName>
</protein>
<comment type="caution">
    <text evidence="1">The sequence shown here is derived from an EMBL/GenBank/DDBJ whole genome shotgun (WGS) entry which is preliminary data.</text>
</comment>